<dbReference type="GO" id="GO:0005975">
    <property type="term" value="P:carbohydrate metabolic process"/>
    <property type="evidence" value="ECO:0007669"/>
    <property type="project" value="InterPro"/>
</dbReference>
<dbReference type="GO" id="GO:0016301">
    <property type="term" value="F:kinase activity"/>
    <property type="evidence" value="ECO:0007669"/>
    <property type="project" value="UniProtKB-KW"/>
</dbReference>
<dbReference type="AlphaFoldDB" id="A0A841GIH3"/>
<dbReference type="Proteomes" id="UP000555828">
    <property type="component" value="Unassembled WGS sequence"/>
</dbReference>
<dbReference type="SUPFAM" id="SSF53067">
    <property type="entry name" value="Actin-like ATPase domain"/>
    <property type="match status" value="2"/>
</dbReference>
<evidence type="ECO:0000313" key="7">
    <source>
        <dbReference type="Proteomes" id="UP000555828"/>
    </source>
</evidence>
<keyword evidence="3 6" id="KW-0418">Kinase</keyword>
<evidence type="ECO:0000256" key="1">
    <source>
        <dbReference type="ARBA" id="ARBA00009156"/>
    </source>
</evidence>
<proteinExistence type="inferred from homology"/>
<reference evidence="6 7" key="1">
    <citation type="submission" date="2020-08" db="EMBL/GenBank/DDBJ databases">
        <title>Genomic Encyclopedia of Type Strains, Phase IV (KMG-IV): sequencing the most valuable type-strain genomes for metagenomic binning, comparative biology and taxonomic classification.</title>
        <authorList>
            <person name="Goeker M."/>
        </authorList>
    </citation>
    <scope>NUCLEOTIDE SEQUENCE [LARGE SCALE GENOMIC DNA]</scope>
    <source>
        <strain evidence="6 7">DSM 13481</strain>
    </source>
</reference>
<keyword evidence="7" id="KW-1185">Reference proteome</keyword>
<dbReference type="PIRSF" id="PIRSF000538">
    <property type="entry name" value="GlpK"/>
    <property type="match status" value="1"/>
</dbReference>
<evidence type="ECO:0000313" key="6">
    <source>
        <dbReference type="EMBL" id="MBB6062177.1"/>
    </source>
</evidence>
<dbReference type="InterPro" id="IPR050406">
    <property type="entry name" value="FGGY_Carb_Kinase"/>
</dbReference>
<accession>A0A841GIH3</accession>
<protein>
    <submittedName>
        <fullName evidence="6">Sugar (Pentulose or hexulose) kinase</fullName>
    </submittedName>
</protein>
<comment type="caution">
    <text evidence="6">The sequence shown here is derived from an EMBL/GenBank/DDBJ whole genome shotgun (WGS) entry which is preliminary data.</text>
</comment>
<dbReference type="PANTHER" id="PTHR43095">
    <property type="entry name" value="SUGAR KINASE"/>
    <property type="match status" value="1"/>
</dbReference>
<evidence type="ECO:0000259" key="5">
    <source>
        <dbReference type="Pfam" id="PF02782"/>
    </source>
</evidence>
<evidence type="ECO:0000256" key="3">
    <source>
        <dbReference type="ARBA" id="ARBA00022777"/>
    </source>
</evidence>
<evidence type="ECO:0000259" key="4">
    <source>
        <dbReference type="Pfam" id="PF00370"/>
    </source>
</evidence>
<dbReference type="RefSeq" id="WP_184618886.1">
    <property type="nucleotide sequence ID" value="NZ_JACHEX010000001.1"/>
</dbReference>
<dbReference type="InterPro" id="IPR018485">
    <property type="entry name" value="FGGY_C"/>
</dbReference>
<evidence type="ECO:0000256" key="2">
    <source>
        <dbReference type="ARBA" id="ARBA00022679"/>
    </source>
</evidence>
<dbReference type="InterPro" id="IPR043129">
    <property type="entry name" value="ATPase_NBD"/>
</dbReference>
<dbReference type="PANTHER" id="PTHR43095:SF5">
    <property type="entry name" value="XYLULOSE KINASE"/>
    <property type="match status" value="1"/>
</dbReference>
<dbReference type="Pfam" id="PF00370">
    <property type="entry name" value="FGGY_N"/>
    <property type="match status" value="1"/>
</dbReference>
<organism evidence="6 7">
    <name type="scientific">Thermosipho japonicus</name>
    <dbReference type="NCBI Taxonomy" id="90323"/>
    <lineage>
        <taxon>Bacteria</taxon>
        <taxon>Thermotogati</taxon>
        <taxon>Thermotogota</taxon>
        <taxon>Thermotogae</taxon>
        <taxon>Thermotogales</taxon>
        <taxon>Fervidobacteriaceae</taxon>
        <taxon>Thermosipho</taxon>
    </lineage>
</organism>
<dbReference type="CDD" id="cd07779">
    <property type="entry name" value="ASKHA_NBD_FGGY_YgcE-like"/>
    <property type="match status" value="1"/>
</dbReference>
<name>A0A841GIH3_9BACT</name>
<dbReference type="Pfam" id="PF02782">
    <property type="entry name" value="FGGY_C"/>
    <property type="match status" value="1"/>
</dbReference>
<gene>
    <name evidence="6" type="ORF">HNP65_000599</name>
</gene>
<dbReference type="EMBL" id="JACHEX010000001">
    <property type="protein sequence ID" value="MBB6062177.1"/>
    <property type="molecule type" value="Genomic_DNA"/>
</dbReference>
<dbReference type="InterPro" id="IPR000577">
    <property type="entry name" value="Carb_kinase_FGGY"/>
</dbReference>
<feature type="domain" description="Carbohydrate kinase FGGY N-terminal" evidence="4">
    <location>
        <begin position="4"/>
        <end position="249"/>
    </location>
</feature>
<dbReference type="InterPro" id="IPR018484">
    <property type="entry name" value="FGGY_N"/>
</dbReference>
<dbReference type="Gene3D" id="3.30.420.40">
    <property type="match status" value="2"/>
</dbReference>
<feature type="domain" description="Carbohydrate kinase FGGY C-terminal" evidence="5">
    <location>
        <begin position="262"/>
        <end position="450"/>
    </location>
</feature>
<keyword evidence="2" id="KW-0808">Transferase</keyword>
<comment type="similarity">
    <text evidence="1">Belongs to the FGGY kinase family.</text>
</comment>
<sequence length="512" mass="58150">MEFALSIDCGTQSLRALLFDGLGNLHDMERISYTPYYSPNPEWAEQDANIYWQSLCKAVNTLKDRNKEKFKKIIGVSITTQRDTAVLVDKNGVPLRPAIIWLDQRKASYKNPLNFFENIAFSIIKMKETAIRIYRKSRPNWIKENEPEIWDKTHKFLLLSGYLLFKLTGKFIDSTASQIGHIPFDYKHQSWPKNKHSWRWRVFGVKKEKLPELVPPCTIVGKISKEVASQTGIPEGTPIITSGSDKGCETIGSGCTSSDCASLSFGTTATIQTTSKKYFETIPFIPPYPAVIPNAYNPEIEIFRGYWLVKWFIKEFGEKELELSEKLNVAPEIILNGFLDNIPAGSEGLILHPMWTPGLDMPNARGAIIGFSDYHTKGHIYRAIIEGINFALKDGMERIEKRGKIKIKRLTVSGGGSQSEKICQITANMFNLPVYKPKTHETSGLGAALCIFGAYSTIDEAIKNMIHYSKIFYPDKEEAEIYNELYKKAYKKIYSSLRNIYSNIKKLTDNND</sequence>